<evidence type="ECO:0000313" key="3">
    <source>
        <dbReference type="EMBL" id="CAD7090510.1"/>
    </source>
</evidence>
<reference evidence="3 4" key="1">
    <citation type="submission" date="2020-11" db="EMBL/GenBank/DDBJ databases">
        <authorList>
            <person name="Wallbank WR R."/>
            <person name="Pardo Diaz C."/>
            <person name="Kozak K."/>
            <person name="Martin S."/>
            <person name="Jiggins C."/>
            <person name="Moest M."/>
            <person name="Warren A I."/>
            <person name="Generalovic N T."/>
            <person name="Byers J.R.P. K."/>
            <person name="Montejo-Kovacevich G."/>
            <person name="Yen C E."/>
        </authorList>
    </citation>
    <scope>NUCLEOTIDE SEQUENCE [LARGE SCALE GENOMIC DNA]</scope>
</reference>
<protein>
    <recommendedName>
        <fullName evidence="2">Nbr1 FW domain-containing protein</fullName>
    </recommendedName>
</protein>
<dbReference type="Proteomes" id="UP000594454">
    <property type="component" value="Chromosome 5"/>
</dbReference>
<feature type="compositionally biased region" description="Low complexity" evidence="1">
    <location>
        <begin position="11"/>
        <end position="25"/>
    </location>
</feature>
<dbReference type="InterPro" id="IPR039517">
    <property type="entry name" value="C6orf106_UBA-like"/>
</dbReference>
<name>A0A7R8V1I0_HERIL</name>
<evidence type="ECO:0000259" key="2">
    <source>
        <dbReference type="Pfam" id="PF16158"/>
    </source>
</evidence>
<sequence length="241" mass="27310">MDISESPDPQPHGQQQQTPQPVFGPENFQRPPQPSHILDEAMDGRPVPQLDIDSNLLQQFSCLGTTDHEDLIDNFQRLLDNQLSKETARFFLEMSNWNLQTAVCCYLDFCNFQNLPSMKIVSQSRPTGQSQAWRLQNDGTEEWPAGCYLMSPSQTKRLEVPVVRPGESFDIVADIPPSSPAIMWRLCTPNGWYFGEKIWMLPPTIDDTADLAERMAQLRTTASMSPENSPQVNIVIIVKMD</sequence>
<keyword evidence="4" id="KW-1185">Reference proteome</keyword>
<dbReference type="InParanoid" id="A0A7R8V1I0"/>
<organism evidence="3 4">
    <name type="scientific">Hermetia illucens</name>
    <name type="common">Black soldier fly</name>
    <dbReference type="NCBI Taxonomy" id="343691"/>
    <lineage>
        <taxon>Eukaryota</taxon>
        <taxon>Metazoa</taxon>
        <taxon>Ecdysozoa</taxon>
        <taxon>Arthropoda</taxon>
        <taxon>Hexapoda</taxon>
        <taxon>Insecta</taxon>
        <taxon>Pterygota</taxon>
        <taxon>Neoptera</taxon>
        <taxon>Endopterygota</taxon>
        <taxon>Diptera</taxon>
        <taxon>Brachycera</taxon>
        <taxon>Stratiomyomorpha</taxon>
        <taxon>Stratiomyidae</taxon>
        <taxon>Hermetiinae</taxon>
        <taxon>Hermetia</taxon>
    </lineage>
</organism>
<dbReference type="EMBL" id="LR899013">
    <property type="protein sequence ID" value="CAD7090510.1"/>
    <property type="molecule type" value="Genomic_DNA"/>
</dbReference>
<dbReference type="PANTHER" id="PTHR20930">
    <property type="entry name" value="OVARIAN CARCINOMA ANTIGEN CA125-RELATED"/>
    <property type="match status" value="1"/>
</dbReference>
<dbReference type="InterPro" id="IPR013783">
    <property type="entry name" value="Ig-like_fold"/>
</dbReference>
<dbReference type="GO" id="GO:0016236">
    <property type="term" value="P:macroautophagy"/>
    <property type="evidence" value="ECO:0007669"/>
    <property type="project" value="TreeGrafter"/>
</dbReference>
<dbReference type="CDD" id="cd14947">
    <property type="entry name" value="NBR1_like"/>
    <property type="match status" value="1"/>
</dbReference>
<evidence type="ECO:0000256" key="1">
    <source>
        <dbReference type="SAM" id="MobiDB-lite"/>
    </source>
</evidence>
<dbReference type="Pfam" id="PF14555">
    <property type="entry name" value="UBA_4"/>
    <property type="match status" value="1"/>
</dbReference>
<dbReference type="Gene3D" id="2.60.40.10">
    <property type="entry name" value="Immunoglobulins"/>
    <property type="match status" value="1"/>
</dbReference>
<dbReference type="InterPro" id="IPR032350">
    <property type="entry name" value="Nbr1_FW"/>
</dbReference>
<dbReference type="Pfam" id="PF16158">
    <property type="entry name" value="N_BRCA1_IG"/>
    <property type="match status" value="1"/>
</dbReference>
<dbReference type="SUPFAM" id="SSF46934">
    <property type="entry name" value="UBA-like"/>
    <property type="match status" value="1"/>
</dbReference>
<accession>A0A7R8V1I0</accession>
<dbReference type="InterPro" id="IPR009060">
    <property type="entry name" value="UBA-like_sf"/>
</dbReference>
<dbReference type="Gene3D" id="1.10.8.10">
    <property type="entry name" value="DNA helicase RuvA subunit, C-terminal domain"/>
    <property type="match status" value="1"/>
</dbReference>
<proteinExistence type="predicted"/>
<dbReference type="OMA" id="QPPIMWR"/>
<evidence type="ECO:0000313" key="4">
    <source>
        <dbReference type="Proteomes" id="UP000594454"/>
    </source>
</evidence>
<gene>
    <name evidence="3" type="ORF">HERILL_LOCUS12988</name>
</gene>
<feature type="domain" description="Nbr1 FW" evidence="2">
    <location>
        <begin position="130"/>
        <end position="200"/>
    </location>
</feature>
<dbReference type="CDD" id="cd14349">
    <property type="entry name" value="UBA_CF106"/>
    <property type="match status" value="1"/>
</dbReference>
<dbReference type="OrthoDB" id="661148at2759"/>
<dbReference type="PANTHER" id="PTHR20930:SF0">
    <property type="entry name" value="PROTEIN ILRUN"/>
    <property type="match status" value="1"/>
</dbReference>
<dbReference type="GO" id="GO:0000407">
    <property type="term" value="C:phagophore assembly site"/>
    <property type="evidence" value="ECO:0007669"/>
    <property type="project" value="TreeGrafter"/>
</dbReference>
<dbReference type="FunCoup" id="A0A7R8V1I0">
    <property type="interactions" value="250"/>
</dbReference>
<dbReference type="AlphaFoldDB" id="A0A7R8V1I0"/>
<feature type="region of interest" description="Disordered" evidence="1">
    <location>
        <begin position="1"/>
        <end position="36"/>
    </location>
</feature>
<dbReference type="GO" id="GO:0043130">
    <property type="term" value="F:ubiquitin binding"/>
    <property type="evidence" value="ECO:0007669"/>
    <property type="project" value="TreeGrafter"/>
</dbReference>